<dbReference type="Pfam" id="PF00488">
    <property type="entry name" value="MutS_V"/>
    <property type="match status" value="1"/>
</dbReference>
<dbReference type="GO" id="GO:0005524">
    <property type="term" value="F:ATP binding"/>
    <property type="evidence" value="ECO:0007669"/>
    <property type="project" value="UniProtKB-KW"/>
</dbReference>
<dbReference type="InterPro" id="IPR000432">
    <property type="entry name" value="DNA_mismatch_repair_MutS_C"/>
</dbReference>
<organism evidence="5 6">
    <name type="scientific">Capnocytophaga ochracea</name>
    <dbReference type="NCBI Taxonomy" id="1018"/>
    <lineage>
        <taxon>Bacteria</taxon>
        <taxon>Pseudomonadati</taxon>
        <taxon>Bacteroidota</taxon>
        <taxon>Flavobacteriia</taxon>
        <taxon>Flavobacteriales</taxon>
        <taxon>Flavobacteriaceae</taxon>
        <taxon>Capnocytophaga</taxon>
    </lineage>
</organism>
<evidence type="ECO:0000259" key="4">
    <source>
        <dbReference type="SMART" id="SM00534"/>
    </source>
</evidence>
<dbReference type="GO" id="GO:0006298">
    <property type="term" value="P:mismatch repair"/>
    <property type="evidence" value="ECO:0007669"/>
    <property type="project" value="InterPro"/>
</dbReference>
<feature type="domain" description="DNA mismatch repair proteins mutS family" evidence="4">
    <location>
        <begin position="1"/>
        <end position="110"/>
    </location>
</feature>
<keyword evidence="2" id="KW-0067">ATP-binding</keyword>
<evidence type="ECO:0000313" key="6">
    <source>
        <dbReference type="Proteomes" id="UP000249891"/>
    </source>
</evidence>
<dbReference type="EMBL" id="UARG01000038">
    <property type="protein sequence ID" value="SQA94456.1"/>
    <property type="molecule type" value="Genomic_DNA"/>
</dbReference>
<dbReference type="PANTHER" id="PTHR11361">
    <property type="entry name" value="DNA MISMATCH REPAIR PROTEIN MUTS FAMILY MEMBER"/>
    <property type="match status" value="1"/>
</dbReference>
<keyword evidence="1" id="KW-0547">Nucleotide-binding</keyword>
<evidence type="ECO:0000256" key="1">
    <source>
        <dbReference type="ARBA" id="ARBA00022741"/>
    </source>
</evidence>
<reference evidence="5 6" key="1">
    <citation type="submission" date="2018-06" db="EMBL/GenBank/DDBJ databases">
        <authorList>
            <consortium name="Pathogen Informatics"/>
            <person name="Doyle S."/>
        </authorList>
    </citation>
    <scope>NUCLEOTIDE SEQUENCE [LARGE SCALE GENOMIC DNA]</scope>
    <source>
        <strain evidence="5 6">NCTC11546</strain>
    </source>
</reference>
<sequence length="113" mass="12698">MNYFLKKCNYRTLFLIDEFGTGSDPELGGALAEIFLEEFYHRKAFGVITTHYTNLKMLADELPHASNANMLFNDKTLEPIYKLIIGEAGSSFTFEVAQKNGIPLASSIGLRKK</sequence>
<evidence type="ECO:0000313" key="5">
    <source>
        <dbReference type="EMBL" id="SQA94456.1"/>
    </source>
</evidence>
<dbReference type="SUPFAM" id="SSF52540">
    <property type="entry name" value="P-loop containing nucleoside triphosphate hydrolases"/>
    <property type="match status" value="1"/>
</dbReference>
<evidence type="ECO:0000256" key="2">
    <source>
        <dbReference type="ARBA" id="ARBA00022840"/>
    </source>
</evidence>
<evidence type="ECO:0000256" key="3">
    <source>
        <dbReference type="ARBA" id="ARBA00023125"/>
    </source>
</evidence>
<gene>
    <name evidence="5" type="primary">mutS2_2</name>
    <name evidence="5" type="ORF">NCTC11546_02630</name>
</gene>
<proteinExistence type="predicted"/>
<protein>
    <submittedName>
        <fullName evidence="5">MutS2 protein</fullName>
    </submittedName>
</protein>
<name>A0A2X2SMW9_CAPOC</name>
<dbReference type="GO" id="GO:0140664">
    <property type="term" value="F:ATP-dependent DNA damage sensor activity"/>
    <property type="evidence" value="ECO:0007669"/>
    <property type="project" value="InterPro"/>
</dbReference>
<dbReference type="AlphaFoldDB" id="A0A2X2SMW9"/>
<dbReference type="InterPro" id="IPR045076">
    <property type="entry name" value="MutS"/>
</dbReference>
<dbReference type="Proteomes" id="UP000249891">
    <property type="component" value="Unassembled WGS sequence"/>
</dbReference>
<keyword evidence="3" id="KW-0238">DNA-binding</keyword>
<accession>A0A2X2SMW9</accession>
<dbReference type="GO" id="GO:0030983">
    <property type="term" value="F:mismatched DNA binding"/>
    <property type="evidence" value="ECO:0007669"/>
    <property type="project" value="InterPro"/>
</dbReference>
<dbReference type="PANTHER" id="PTHR11361:SF14">
    <property type="entry name" value="DNA MISMATCH REPAIR PROTEIN MUTS, TYPE 2"/>
    <property type="match status" value="1"/>
</dbReference>
<dbReference type="SMART" id="SM00534">
    <property type="entry name" value="MUTSac"/>
    <property type="match status" value="1"/>
</dbReference>
<dbReference type="InterPro" id="IPR027417">
    <property type="entry name" value="P-loop_NTPase"/>
</dbReference>
<dbReference type="Gene3D" id="3.40.50.300">
    <property type="entry name" value="P-loop containing nucleotide triphosphate hydrolases"/>
    <property type="match status" value="1"/>
</dbReference>